<comment type="function">
    <text evidence="3 14 16">Endonuclease that specifically degrades the RNA of RNA-DNA hybrids.</text>
</comment>
<evidence type="ECO:0000313" key="18">
    <source>
        <dbReference type="EMBL" id="BDR58646.1"/>
    </source>
</evidence>
<evidence type="ECO:0000313" key="19">
    <source>
        <dbReference type="Proteomes" id="UP001321861"/>
    </source>
</evidence>
<evidence type="ECO:0000256" key="3">
    <source>
        <dbReference type="ARBA" id="ARBA00004065"/>
    </source>
</evidence>
<comment type="cofactor">
    <cofactor evidence="14 15">
        <name>Mn(2+)</name>
        <dbReference type="ChEBI" id="CHEBI:29035"/>
    </cofactor>
    <cofactor evidence="14 15">
        <name>Mg(2+)</name>
        <dbReference type="ChEBI" id="CHEBI:18420"/>
    </cofactor>
    <text evidence="14 15">Manganese or magnesium. Binds 1 divalent metal ion per monomer in the absence of substrate. May bind a second metal ion after substrate binding.</text>
</comment>
<protein>
    <recommendedName>
        <fullName evidence="7 14">Ribonuclease HII</fullName>
        <shortName evidence="14">RNase HII</shortName>
        <ecNumber evidence="6 14">3.1.26.4</ecNumber>
    </recommendedName>
</protein>
<evidence type="ECO:0000256" key="6">
    <source>
        <dbReference type="ARBA" id="ARBA00012180"/>
    </source>
</evidence>
<comment type="subcellular location">
    <subcellularLocation>
        <location evidence="4 14">Cytoplasm</location>
    </subcellularLocation>
</comment>
<dbReference type="PANTHER" id="PTHR10954">
    <property type="entry name" value="RIBONUCLEASE H2 SUBUNIT A"/>
    <property type="match status" value="1"/>
</dbReference>
<dbReference type="InterPro" id="IPR024567">
    <property type="entry name" value="RNase_HII/HIII_dom"/>
</dbReference>
<evidence type="ECO:0000256" key="10">
    <source>
        <dbReference type="ARBA" id="ARBA00022723"/>
    </source>
</evidence>
<dbReference type="Gene3D" id="3.30.420.10">
    <property type="entry name" value="Ribonuclease H-like superfamily/Ribonuclease H"/>
    <property type="match status" value="1"/>
</dbReference>
<evidence type="ECO:0000256" key="7">
    <source>
        <dbReference type="ARBA" id="ARBA00019179"/>
    </source>
</evidence>
<keyword evidence="10 14" id="KW-0479">Metal-binding</keyword>
<keyword evidence="19" id="KW-1185">Reference proteome</keyword>
<evidence type="ECO:0000256" key="11">
    <source>
        <dbReference type="ARBA" id="ARBA00022759"/>
    </source>
</evidence>
<dbReference type="HAMAP" id="MF_00052_B">
    <property type="entry name" value="RNase_HII_B"/>
    <property type="match status" value="1"/>
</dbReference>
<accession>A0AAU9D8D4</accession>
<sequence length="254" mass="28670">MNKLTIGQIKERLKDSTISPLFLQQLKEDSRSGVQKLLQQYEKQQLILENQLKEYQQKCYYEQKCWQLDRLVAGVDEVGRGCLAGPVVCAAVILNPQVPIIGVDDSKKLRPESRTRLAKIIKEESLAYSVALISPSTIDQINILEASRLAMKFAVQKLSLTPESLLVDAVKIETEIPQTDLIKGDEKSASIGAASILAKVCRDELMDRYDEFYPEYNFKSNKGYGTREHLLALKEFGISPIHRKSFSPVRQIIA</sequence>
<feature type="domain" description="RNase H type-2" evidence="17">
    <location>
        <begin position="70"/>
        <end position="254"/>
    </location>
</feature>
<dbReference type="EC" id="3.1.26.4" evidence="6 14"/>
<dbReference type="GO" id="GO:0003723">
    <property type="term" value="F:RNA binding"/>
    <property type="evidence" value="ECO:0007669"/>
    <property type="project" value="UniProtKB-UniRule"/>
</dbReference>
<dbReference type="KEGG" id="xap:XA3_10870"/>
<dbReference type="GO" id="GO:0032299">
    <property type="term" value="C:ribonuclease H2 complex"/>
    <property type="evidence" value="ECO:0007669"/>
    <property type="project" value="TreeGrafter"/>
</dbReference>
<keyword evidence="11 14" id="KW-0255">Endonuclease</keyword>
<dbReference type="GO" id="GO:0043137">
    <property type="term" value="P:DNA replication, removal of RNA primer"/>
    <property type="evidence" value="ECO:0007669"/>
    <property type="project" value="TreeGrafter"/>
</dbReference>
<dbReference type="RefSeq" id="WP_317636519.1">
    <property type="nucleotide sequence ID" value="NZ_AP026802.1"/>
</dbReference>
<dbReference type="CDD" id="cd07182">
    <property type="entry name" value="RNase_HII_bacteria_HII_like"/>
    <property type="match status" value="1"/>
</dbReference>
<feature type="binding site" evidence="14 15">
    <location>
        <position position="76"/>
    </location>
    <ligand>
        <name>a divalent metal cation</name>
        <dbReference type="ChEBI" id="CHEBI:60240"/>
    </ligand>
</feature>
<evidence type="ECO:0000256" key="14">
    <source>
        <dbReference type="HAMAP-Rule" id="MF_00052"/>
    </source>
</evidence>
<feature type="binding site" evidence="14 15">
    <location>
        <position position="168"/>
    </location>
    <ligand>
        <name>a divalent metal cation</name>
        <dbReference type="ChEBI" id="CHEBI:60240"/>
    </ligand>
</feature>
<keyword evidence="13 14" id="KW-0464">Manganese</keyword>
<proteinExistence type="inferred from homology"/>
<evidence type="ECO:0000256" key="15">
    <source>
        <dbReference type="PROSITE-ProRule" id="PRU01319"/>
    </source>
</evidence>
<dbReference type="InterPro" id="IPR001352">
    <property type="entry name" value="RNase_HII/HIII"/>
</dbReference>
<dbReference type="Proteomes" id="UP001321861">
    <property type="component" value="Chromosome"/>
</dbReference>
<dbReference type="InterPro" id="IPR022898">
    <property type="entry name" value="RNase_HII"/>
</dbReference>
<keyword evidence="9 14" id="KW-0540">Nuclease</keyword>
<comment type="similarity">
    <text evidence="5 14 16">Belongs to the RNase HII family.</text>
</comment>
<dbReference type="InterPro" id="IPR012337">
    <property type="entry name" value="RNaseH-like_sf"/>
</dbReference>
<dbReference type="GO" id="GO:0006298">
    <property type="term" value="P:mismatch repair"/>
    <property type="evidence" value="ECO:0007669"/>
    <property type="project" value="TreeGrafter"/>
</dbReference>
<name>A0AAU9D8D4_9LACO</name>
<gene>
    <name evidence="14 18" type="primary">rnhB</name>
    <name evidence="18" type="ORF">XA3_10870</name>
</gene>
<evidence type="ECO:0000256" key="9">
    <source>
        <dbReference type="ARBA" id="ARBA00022722"/>
    </source>
</evidence>
<dbReference type="PANTHER" id="PTHR10954:SF18">
    <property type="entry name" value="RIBONUCLEASE HII"/>
    <property type="match status" value="1"/>
</dbReference>
<dbReference type="GO" id="GO:0005737">
    <property type="term" value="C:cytoplasm"/>
    <property type="evidence" value="ECO:0007669"/>
    <property type="project" value="UniProtKB-SubCell"/>
</dbReference>
<organism evidence="18 19">
    <name type="scientific">Xylocopilactobacillus apicola</name>
    <dbReference type="NCBI Taxonomy" id="2932184"/>
    <lineage>
        <taxon>Bacteria</taxon>
        <taxon>Bacillati</taxon>
        <taxon>Bacillota</taxon>
        <taxon>Bacilli</taxon>
        <taxon>Lactobacillales</taxon>
        <taxon>Lactobacillaceae</taxon>
        <taxon>Xylocopilactobacillus</taxon>
    </lineage>
</organism>
<evidence type="ECO:0000256" key="2">
    <source>
        <dbReference type="ARBA" id="ARBA00001946"/>
    </source>
</evidence>
<dbReference type="NCBIfam" id="NF000595">
    <property type="entry name" value="PRK00015.1-3"/>
    <property type="match status" value="1"/>
</dbReference>
<evidence type="ECO:0000256" key="16">
    <source>
        <dbReference type="RuleBase" id="RU003515"/>
    </source>
</evidence>
<evidence type="ECO:0000256" key="4">
    <source>
        <dbReference type="ARBA" id="ARBA00004496"/>
    </source>
</evidence>
<dbReference type="InterPro" id="IPR036397">
    <property type="entry name" value="RNaseH_sf"/>
</dbReference>
<dbReference type="NCBIfam" id="NF000594">
    <property type="entry name" value="PRK00015.1-1"/>
    <property type="match status" value="1"/>
</dbReference>
<dbReference type="SUPFAM" id="SSF53098">
    <property type="entry name" value="Ribonuclease H-like"/>
    <property type="match status" value="1"/>
</dbReference>
<evidence type="ECO:0000256" key="1">
    <source>
        <dbReference type="ARBA" id="ARBA00000077"/>
    </source>
</evidence>
<comment type="catalytic activity">
    <reaction evidence="1 14 15 16">
        <text>Endonucleolytic cleavage to 5'-phosphomonoester.</text>
        <dbReference type="EC" id="3.1.26.4"/>
    </reaction>
</comment>
<evidence type="ECO:0000256" key="8">
    <source>
        <dbReference type="ARBA" id="ARBA00022490"/>
    </source>
</evidence>
<feature type="binding site" evidence="14 15">
    <location>
        <position position="77"/>
    </location>
    <ligand>
        <name>a divalent metal cation</name>
        <dbReference type="ChEBI" id="CHEBI:60240"/>
    </ligand>
</feature>
<evidence type="ECO:0000259" key="17">
    <source>
        <dbReference type="PROSITE" id="PS51975"/>
    </source>
</evidence>
<comment type="cofactor">
    <cofactor evidence="2">
        <name>Mg(2+)</name>
        <dbReference type="ChEBI" id="CHEBI:18420"/>
    </cofactor>
</comment>
<keyword evidence="12 14" id="KW-0378">Hydrolase</keyword>
<dbReference type="FunFam" id="3.30.420.10:FF:000006">
    <property type="entry name" value="Ribonuclease HII"/>
    <property type="match status" value="1"/>
</dbReference>
<dbReference type="GO" id="GO:0030145">
    <property type="term" value="F:manganese ion binding"/>
    <property type="evidence" value="ECO:0007669"/>
    <property type="project" value="UniProtKB-UniRule"/>
</dbReference>
<keyword evidence="8 14" id="KW-0963">Cytoplasm</keyword>
<dbReference type="PROSITE" id="PS51975">
    <property type="entry name" value="RNASE_H_2"/>
    <property type="match status" value="1"/>
</dbReference>
<evidence type="ECO:0000256" key="5">
    <source>
        <dbReference type="ARBA" id="ARBA00007383"/>
    </source>
</evidence>
<dbReference type="Pfam" id="PF01351">
    <property type="entry name" value="RNase_HII"/>
    <property type="match status" value="1"/>
</dbReference>
<dbReference type="EMBL" id="AP026802">
    <property type="protein sequence ID" value="BDR58646.1"/>
    <property type="molecule type" value="Genomic_DNA"/>
</dbReference>
<dbReference type="GO" id="GO:0004523">
    <property type="term" value="F:RNA-DNA hybrid ribonuclease activity"/>
    <property type="evidence" value="ECO:0007669"/>
    <property type="project" value="UniProtKB-UniRule"/>
</dbReference>
<evidence type="ECO:0000256" key="12">
    <source>
        <dbReference type="ARBA" id="ARBA00022801"/>
    </source>
</evidence>
<evidence type="ECO:0000256" key="13">
    <source>
        <dbReference type="ARBA" id="ARBA00023211"/>
    </source>
</evidence>
<reference evidence="18 19" key="1">
    <citation type="journal article" date="2023" name="Microbiol. Spectr.">
        <title>Symbiosis of Carpenter Bees with Uncharacterized Lactic Acid Bacteria Showing NAD Auxotrophy.</title>
        <authorList>
            <person name="Kawasaki S."/>
            <person name="Ozawa K."/>
            <person name="Mori T."/>
            <person name="Yamamoto A."/>
            <person name="Ito M."/>
            <person name="Ohkuma M."/>
            <person name="Sakamoto M."/>
            <person name="Matsutani M."/>
        </authorList>
    </citation>
    <scope>NUCLEOTIDE SEQUENCE [LARGE SCALE GENOMIC DNA]</scope>
    <source>
        <strain evidence="18 19">XA3</strain>
    </source>
</reference>
<dbReference type="AlphaFoldDB" id="A0AAU9D8D4"/>